<dbReference type="PRINTS" id="PR00773">
    <property type="entry name" value="GRPEPROTEIN"/>
</dbReference>
<keyword evidence="9" id="KW-1185">Reference proteome</keyword>
<proteinExistence type="inferred from homology"/>
<dbReference type="Proteomes" id="UP000184731">
    <property type="component" value="Chromosome"/>
</dbReference>
<dbReference type="SUPFAM" id="SSF51064">
    <property type="entry name" value="Head domain of nucleotide exchange factor GrpE"/>
    <property type="match status" value="1"/>
</dbReference>
<dbReference type="GO" id="GO:0000774">
    <property type="term" value="F:adenyl-nucleotide exchange factor activity"/>
    <property type="evidence" value="ECO:0007669"/>
    <property type="project" value="InterPro"/>
</dbReference>
<evidence type="ECO:0000313" key="8">
    <source>
        <dbReference type="EMBL" id="APJ04883.1"/>
    </source>
</evidence>
<dbReference type="CDD" id="cd00446">
    <property type="entry name" value="GrpE"/>
    <property type="match status" value="1"/>
</dbReference>
<dbReference type="PANTHER" id="PTHR21237:SF23">
    <property type="entry name" value="GRPE PROTEIN HOMOLOG, MITOCHONDRIAL"/>
    <property type="match status" value="1"/>
</dbReference>
<dbReference type="PROSITE" id="PS01071">
    <property type="entry name" value="GRPE"/>
    <property type="match status" value="1"/>
</dbReference>
<keyword evidence="2 3" id="KW-0143">Chaperone</keyword>
<keyword evidence="3 4" id="KW-0346">Stress response</keyword>
<dbReference type="GO" id="GO:0006457">
    <property type="term" value="P:protein folding"/>
    <property type="evidence" value="ECO:0007669"/>
    <property type="project" value="InterPro"/>
</dbReference>
<evidence type="ECO:0000313" key="9">
    <source>
        <dbReference type="Proteomes" id="UP000184731"/>
    </source>
</evidence>
<gene>
    <name evidence="3" type="primary">grpE</name>
    <name evidence="8" type="ORF">AXG55_13665</name>
</gene>
<protein>
    <recommendedName>
        <fullName evidence="3 4">Protein GrpE</fullName>
    </recommendedName>
    <alternativeName>
        <fullName evidence="3">HSP-70 cofactor</fullName>
    </alternativeName>
</protein>
<dbReference type="GO" id="GO:0005737">
    <property type="term" value="C:cytoplasm"/>
    <property type="evidence" value="ECO:0007669"/>
    <property type="project" value="UniProtKB-SubCell"/>
</dbReference>
<dbReference type="RefSeq" id="WP_148698642.1">
    <property type="nucleotide sequence ID" value="NZ_CP017834.1"/>
</dbReference>
<feature type="coiled-coil region" evidence="6">
    <location>
        <begin position="42"/>
        <end position="87"/>
    </location>
</feature>
<evidence type="ECO:0000256" key="4">
    <source>
        <dbReference type="RuleBase" id="RU000639"/>
    </source>
</evidence>
<sequence>MFLNNKAKYSTEGTTSASSSEKQDNSSNQNKESSEVQGASSLSEEGAKIVALEAECATAQAKLLETHDRMLRIAADFENTRKRMEKEKADTRIYAIQEFAKDLLPVIDAFDKAMLAIENSQINFETEEGKKVAGIVEGVQLVSKVFQDTVKKHGIERLPGKDAPFNPSYHNAIAKVVDASYTQETVIDEFMAGYKIGDRILRTAMVRVGAPD</sequence>
<dbReference type="GO" id="GO:0051082">
    <property type="term" value="F:unfolded protein binding"/>
    <property type="evidence" value="ECO:0007669"/>
    <property type="project" value="TreeGrafter"/>
</dbReference>
<feature type="compositionally biased region" description="Low complexity" evidence="7">
    <location>
        <begin position="10"/>
        <end position="20"/>
    </location>
</feature>
<dbReference type="GO" id="GO:0051087">
    <property type="term" value="F:protein-folding chaperone binding"/>
    <property type="evidence" value="ECO:0007669"/>
    <property type="project" value="InterPro"/>
</dbReference>
<keyword evidence="3" id="KW-0963">Cytoplasm</keyword>
<comment type="similarity">
    <text evidence="1 3 5">Belongs to the GrpE family.</text>
</comment>
<comment type="subunit">
    <text evidence="3">Homodimer.</text>
</comment>
<evidence type="ECO:0000256" key="2">
    <source>
        <dbReference type="ARBA" id="ARBA00023186"/>
    </source>
</evidence>
<dbReference type="PANTHER" id="PTHR21237">
    <property type="entry name" value="GRPE PROTEIN"/>
    <property type="match status" value="1"/>
</dbReference>
<dbReference type="InterPro" id="IPR013805">
    <property type="entry name" value="GrpE_CC"/>
</dbReference>
<dbReference type="STRING" id="1915309.AXG55_13665"/>
<evidence type="ECO:0000256" key="6">
    <source>
        <dbReference type="SAM" id="Coils"/>
    </source>
</evidence>
<feature type="compositionally biased region" description="Polar residues" evidence="7">
    <location>
        <begin position="25"/>
        <end position="40"/>
    </location>
</feature>
<evidence type="ECO:0000256" key="3">
    <source>
        <dbReference type="HAMAP-Rule" id="MF_01151"/>
    </source>
</evidence>
<dbReference type="KEGG" id="saqi:AXG55_13665"/>
<dbReference type="Pfam" id="PF01025">
    <property type="entry name" value="GrpE"/>
    <property type="match status" value="1"/>
</dbReference>
<keyword evidence="6" id="KW-0175">Coiled coil</keyword>
<evidence type="ECO:0000256" key="1">
    <source>
        <dbReference type="ARBA" id="ARBA00009054"/>
    </source>
</evidence>
<dbReference type="InterPro" id="IPR009012">
    <property type="entry name" value="GrpE_head"/>
</dbReference>
<dbReference type="EMBL" id="CP017834">
    <property type="protein sequence ID" value="APJ04883.1"/>
    <property type="molecule type" value="Genomic_DNA"/>
</dbReference>
<name>A0A1L4D3V0_9BACT</name>
<dbReference type="Gene3D" id="2.30.22.10">
    <property type="entry name" value="Head domain of nucleotide exchange factor GrpE"/>
    <property type="match status" value="1"/>
</dbReference>
<dbReference type="AlphaFoldDB" id="A0A1L4D3V0"/>
<reference evidence="8 9" key="1">
    <citation type="submission" date="2016-10" db="EMBL/GenBank/DDBJ databases">
        <title>Silvanigrella aquatica sp. nov., isolated from a freshwater lake located in the Black Forest, Germany, description of Silvanigrellaceae fam. nov., Silvanigrellales ord. nov., reclassification of the order Bdellovibrionales in the class Oligoflexia, reclassification of the families Bacteriovoracaceae and Halobacteriovoraceae in the new order Bacteriovoracales ord. nov., and reclassification of the family Pseudobacteriovoracaceae in the order Oligoflexiales.</title>
        <authorList>
            <person name="Hahn M.W."/>
            <person name="Schmidt J."/>
            <person name="Koll U."/>
            <person name="Rohde M."/>
            <person name="Verbag S."/>
            <person name="Pitt A."/>
            <person name="Nakai R."/>
            <person name="Naganuma T."/>
            <person name="Lang E."/>
        </authorList>
    </citation>
    <scope>NUCLEOTIDE SEQUENCE [LARGE SCALE GENOMIC DNA]</scope>
    <source>
        <strain evidence="8 9">MWH-Nonnen-W8red</strain>
    </source>
</reference>
<dbReference type="GO" id="GO:0042803">
    <property type="term" value="F:protein homodimerization activity"/>
    <property type="evidence" value="ECO:0007669"/>
    <property type="project" value="InterPro"/>
</dbReference>
<feature type="region of interest" description="Disordered" evidence="7">
    <location>
        <begin position="1"/>
        <end position="40"/>
    </location>
</feature>
<comment type="subcellular location">
    <subcellularLocation>
        <location evidence="3">Cytoplasm</location>
    </subcellularLocation>
</comment>
<dbReference type="OrthoDB" id="9789811at2"/>
<organism evidence="8 9">
    <name type="scientific">Silvanigrella aquatica</name>
    <dbReference type="NCBI Taxonomy" id="1915309"/>
    <lineage>
        <taxon>Bacteria</taxon>
        <taxon>Pseudomonadati</taxon>
        <taxon>Bdellovibrionota</taxon>
        <taxon>Oligoflexia</taxon>
        <taxon>Silvanigrellales</taxon>
        <taxon>Silvanigrellaceae</taxon>
        <taxon>Silvanigrella</taxon>
    </lineage>
</organism>
<dbReference type="HAMAP" id="MF_01151">
    <property type="entry name" value="GrpE"/>
    <property type="match status" value="1"/>
</dbReference>
<evidence type="ECO:0000256" key="7">
    <source>
        <dbReference type="SAM" id="MobiDB-lite"/>
    </source>
</evidence>
<accession>A0A1L4D3V0</accession>
<dbReference type="Gene3D" id="3.90.20.20">
    <property type="match status" value="1"/>
</dbReference>
<dbReference type="InterPro" id="IPR000740">
    <property type="entry name" value="GrpE"/>
</dbReference>
<comment type="function">
    <text evidence="3 4">Participates actively in the response to hyperosmotic and heat shock by preventing the aggregation of stress-denatured proteins, in association with DnaK and GrpE. It is the nucleotide exchange factor for DnaK and may function as a thermosensor. Unfolded proteins bind initially to DnaJ; upon interaction with the DnaJ-bound protein, DnaK hydrolyzes its bound ATP, resulting in the formation of a stable complex. GrpE releases ADP from DnaK; ATP binding to DnaK triggers the release of the substrate protein, thus completing the reaction cycle. Several rounds of ATP-dependent interactions between DnaJ, DnaK and GrpE are required for fully efficient folding.</text>
</comment>
<evidence type="ECO:0000256" key="5">
    <source>
        <dbReference type="RuleBase" id="RU004478"/>
    </source>
</evidence>
<dbReference type="SUPFAM" id="SSF58014">
    <property type="entry name" value="Coiled-coil domain of nucleotide exchange factor GrpE"/>
    <property type="match status" value="1"/>
</dbReference>